<dbReference type="eggNOG" id="ENOG5030QYF">
    <property type="taxonomic scope" value="Bacteria"/>
</dbReference>
<dbReference type="KEGG" id="cyt:cce_4972"/>
<evidence type="ECO:0000313" key="2">
    <source>
        <dbReference type="Proteomes" id="UP000001203"/>
    </source>
</evidence>
<evidence type="ECO:0000313" key="1">
    <source>
        <dbReference type="EMBL" id="ACB54318.1"/>
    </source>
</evidence>
<dbReference type="STRING" id="43989.cce_4972"/>
<name>B1X2F7_CROS5</name>
<dbReference type="RefSeq" id="WP_009546268.1">
    <property type="nucleotide sequence ID" value="NC_010547.1"/>
</dbReference>
<protein>
    <submittedName>
        <fullName evidence="1">Uncharacterized protein</fullName>
    </submittedName>
</protein>
<dbReference type="AlphaFoldDB" id="B1X2F7"/>
<dbReference type="EMBL" id="CP000807">
    <property type="protein sequence ID" value="ACB54318.1"/>
    <property type="molecule type" value="Genomic_DNA"/>
</dbReference>
<keyword evidence="2" id="KW-1185">Reference proteome</keyword>
<dbReference type="OrthoDB" id="583354at2"/>
<dbReference type="Proteomes" id="UP000001203">
    <property type="component" value="Chromosome linear"/>
</dbReference>
<dbReference type="HOGENOM" id="CLU_2823912_0_0_3"/>
<proteinExistence type="predicted"/>
<gene>
    <name evidence="1" type="ordered locus">cce_4972</name>
</gene>
<organism evidence="1 2">
    <name type="scientific">Crocosphaera subtropica (strain ATCC 51142 / BH68)</name>
    <name type="common">Cyanothece sp. (strain ATCC 51142)</name>
    <dbReference type="NCBI Taxonomy" id="43989"/>
    <lineage>
        <taxon>Bacteria</taxon>
        <taxon>Bacillati</taxon>
        <taxon>Cyanobacteriota</taxon>
        <taxon>Cyanophyceae</taxon>
        <taxon>Oscillatoriophycideae</taxon>
        <taxon>Chroococcales</taxon>
        <taxon>Aphanothecaceae</taxon>
        <taxon>Crocosphaera</taxon>
        <taxon>Crocosphaera subtropica</taxon>
    </lineage>
</organism>
<sequence>MEPKPNREKAILWLSDDDLELIGIDPASISDELFEAIAEELKEFINEGFQHALIQSVESAKVNQES</sequence>
<accession>B1X2F7</accession>
<reference evidence="1 2" key="1">
    <citation type="journal article" date="2008" name="Proc. Natl. Acad. Sci. U.S.A.">
        <title>The genome of Cyanothece 51142, a unicellular diazotrophic cyanobacterium important in the marine nitrogen cycle.</title>
        <authorList>
            <person name="Welsh E.A."/>
            <person name="Liberton M."/>
            <person name="Stoeckel J."/>
            <person name="Loh T."/>
            <person name="Elvitigala T."/>
            <person name="Wang C."/>
            <person name="Wollam A."/>
            <person name="Fulton R.S."/>
            <person name="Clifton S.W."/>
            <person name="Jacobs J.M."/>
            <person name="Aurora R."/>
            <person name="Ghosh B.K."/>
            <person name="Sherman L.A."/>
            <person name="Smith R.D."/>
            <person name="Wilson R.K."/>
            <person name="Pakrasi H.B."/>
        </authorList>
    </citation>
    <scope>NUCLEOTIDE SEQUENCE [LARGE SCALE GENOMIC DNA]</scope>
    <source>
        <strain evidence="2">ATCC 51142 / BH68</strain>
    </source>
</reference>